<evidence type="ECO:0000313" key="3">
    <source>
        <dbReference type="EMBL" id="BCS95932.1"/>
    </source>
</evidence>
<dbReference type="CDD" id="cd03443">
    <property type="entry name" value="PaaI_thioesterase"/>
    <property type="match status" value="1"/>
</dbReference>
<accession>A0ABM7PE95</accession>
<dbReference type="SUPFAM" id="SSF54637">
    <property type="entry name" value="Thioesterase/thiol ester dehydrase-isomerase"/>
    <property type="match status" value="1"/>
</dbReference>
<evidence type="ECO:0000259" key="2">
    <source>
        <dbReference type="Pfam" id="PF03061"/>
    </source>
</evidence>
<organism evidence="3 4">
    <name type="scientific">Desulfoluna limicola</name>
    <dbReference type="NCBI Taxonomy" id="2810562"/>
    <lineage>
        <taxon>Bacteria</taxon>
        <taxon>Pseudomonadati</taxon>
        <taxon>Thermodesulfobacteriota</taxon>
        <taxon>Desulfobacteria</taxon>
        <taxon>Desulfobacterales</taxon>
        <taxon>Desulfolunaceae</taxon>
        <taxon>Desulfoluna</taxon>
    </lineage>
</organism>
<keyword evidence="4" id="KW-1185">Reference proteome</keyword>
<dbReference type="InterPro" id="IPR006683">
    <property type="entry name" value="Thioestr_dom"/>
</dbReference>
<dbReference type="Gene3D" id="3.10.129.10">
    <property type="entry name" value="Hotdog Thioesterase"/>
    <property type="match status" value="1"/>
</dbReference>
<dbReference type="PANTHER" id="PTHR42856:SF1">
    <property type="entry name" value="ACYL-COENZYME A THIOESTERASE PAAI"/>
    <property type="match status" value="1"/>
</dbReference>
<feature type="domain" description="Thioesterase" evidence="2">
    <location>
        <begin position="40"/>
        <end position="109"/>
    </location>
</feature>
<dbReference type="InterPro" id="IPR003736">
    <property type="entry name" value="PAAI_dom"/>
</dbReference>
<dbReference type="Proteomes" id="UP001320148">
    <property type="component" value="Chromosome"/>
</dbReference>
<dbReference type="RefSeq" id="WP_236892282.1">
    <property type="nucleotide sequence ID" value="NZ_AP024488.1"/>
</dbReference>
<reference evidence="3 4" key="1">
    <citation type="submission" date="2021-02" db="EMBL/GenBank/DDBJ databases">
        <title>Complete genome of Desulfoluna sp. strain ASN36.</title>
        <authorList>
            <person name="Takahashi A."/>
            <person name="Kojima H."/>
            <person name="Fukui M."/>
        </authorList>
    </citation>
    <scope>NUCLEOTIDE SEQUENCE [LARGE SCALE GENOMIC DNA]</scope>
    <source>
        <strain evidence="3 4">ASN36</strain>
    </source>
</reference>
<dbReference type="EMBL" id="AP024488">
    <property type="protein sequence ID" value="BCS95932.1"/>
    <property type="molecule type" value="Genomic_DNA"/>
</dbReference>
<protein>
    <submittedName>
        <fullName evidence="3">Thioesterase</fullName>
    </submittedName>
</protein>
<evidence type="ECO:0000256" key="1">
    <source>
        <dbReference type="ARBA" id="ARBA00022801"/>
    </source>
</evidence>
<sequence>MECRTHLEINNDLCGTVTTLEEGRCVVTMTTTPEMGADVQGLVHGGFVFGMADYAAMCAVNDPYVVLGAAETSFLKPVKAGETLTAEAVVVETKGKKQIVPVTVTRGEEIVFKGTFTCFVLESHVLG</sequence>
<dbReference type="NCBIfam" id="TIGR00369">
    <property type="entry name" value="unchar_dom_1"/>
    <property type="match status" value="1"/>
</dbReference>
<dbReference type="PANTHER" id="PTHR42856">
    <property type="entry name" value="ACYL-COENZYME A THIOESTERASE PAAI"/>
    <property type="match status" value="1"/>
</dbReference>
<proteinExistence type="predicted"/>
<gene>
    <name evidence="3" type="ORF">DSLASN_15640</name>
</gene>
<dbReference type="InterPro" id="IPR052723">
    <property type="entry name" value="Acyl-CoA_thioesterase_PaaI"/>
</dbReference>
<dbReference type="Pfam" id="PF03061">
    <property type="entry name" value="4HBT"/>
    <property type="match status" value="1"/>
</dbReference>
<dbReference type="InterPro" id="IPR029069">
    <property type="entry name" value="HotDog_dom_sf"/>
</dbReference>
<name>A0ABM7PE95_9BACT</name>
<keyword evidence="1" id="KW-0378">Hydrolase</keyword>
<evidence type="ECO:0000313" key="4">
    <source>
        <dbReference type="Proteomes" id="UP001320148"/>
    </source>
</evidence>